<keyword evidence="2" id="KW-1185">Reference proteome</keyword>
<organism evidence="1 2">
    <name type="scientific">Coniosporium tulheliwenetii</name>
    <dbReference type="NCBI Taxonomy" id="3383036"/>
    <lineage>
        <taxon>Eukaryota</taxon>
        <taxon>Fungi</taxon>
        <taxon>Dikarya</taxon>
        <taxon>Ascomycota</taxon>
        <taxon>Pezizomycotina</taxon>
        <taxon>Dothideomycetes</taxon>
        <taxon>Dothideomycetes incertae sedis</taxon>
        <taxon>Coniosporium</taxon>
    </lineage>
</organism>
<gene>
    <name evidence="1" type="ORF">H2199_002425</name>
</gene>
<sequence length="747" mass="83221">MVVVPINPGSDGDSSHRPTVATHWPIDPPTIYLEKLAALWMASRGETVPGETYILDRLPDGYALYGKPRPGNPKLVDKWLFGHPSKKYFDSPNRFFPHFLHLMDNDGDSFGCPCTVCAAAGGKIPIIGSKGPKLLKPLQISGNGAGPKPLGRPKLLYTGKTDDEGNPDVYRNLIDKLKGEGRVDESIQEIMSMDWRAERKSLPAFLNKVSKQPMWMPRVAEVVLFVRKIQQDEEICYDKATKEFRVFNEKLGKFTSHPRWEAGVVGQTAAEDVSIEDLVTEPRKEYQVNYSGFRVEPLPDPNSEDKSLSKQYKYVPLHYTRPFIFWQEYLKGIPEDKWHPTIKHAFTAMSSFSLLEKFHFKGQWPIAAVSCKGIYIGSELIFIGDTVRLTPTTPEAPVTDVLKITSIKLHFSNLDLASSDDNDEGRPYNTTVHITGKAYTTDPSRAAPSLSKASIDPSSGLLPSCLDDSQDWYHLHDPSKFWRVPFNRILGRCFEPEALLLWLPTTMSAASSHSSASSSPATLTTAATTTPAHLTAGLSGTLHARHFATKHDRRIPHEDGKSWFWADHRAEALDLETLNGVELARVDENRDPKTWRALIRVMERVADERDRAEVKRAALAERPLRGYGGSAGGLVGAGLEVVAEEAGEAVEGRREKMSRSFAVADGFGGFIERDEDDEADELIERLAEGIDLESDEKMEDGGDDVDDEESVVEVESTPKRQRVEVVLWGDHENVAREGVVRKIPPVV</sequence>
<accession>A0ACC2ZGG9</accession>
<proteinExistence type="predicted"/>
<reference evidence="1" key="1">
    <citation type="submission" date="2022-10" db="EMBL/GenBank/DDBJ databases">
        <title>Culturing micro-colonial fungi from biological soil crusts in the Mojave desert and describing Neophaeococcomyces mojavensis, and introducing the new genera and species Taxawa tesnikishii.</title>
        <authorList>
            <person name="Kurbessoian T."/>
            <person name="Stajich J.E."/>
        </authorList>
    </citation>
    <scope>NUCLEOTIDE SEQUENCE</scope>
    <source>
        <strain evidence="1">JES_115</strain>
    </source>
</reference>
<comment type="caution">
    <text evidence="1">The sequence shown here is derived from an EMBL/GenBank/DDBJ whole genome shotgun (WGS) entry which is preliminary data.</text>
</comment>
<dbReference type="EMBL" id="JAPDRP010000006">
    <property type="protein sequence ID" value="KAJ9646376.1"/>
    <property type="molecule type" value="Genomic_DNA"/>
</dbReference>
<evidence type="ECO:0000313" key="1">
    <source>
        <dbReference type="EMBL" id="KAJ9646376.1"/>
    </source>
</evidence>
<protein>
    <submittedName>
        <fullName evidence="1">Uncharacterized protein</fullName>
    </submittedName>
</protein>
<name>A0ACC2ZGG9_9PEZI</name>
<dbReference type="Proteomes" id="UP001172680">
    <property type="component" value="Unassembled WGS sequence"/>
</dbReference>
<evidence type="ECO:0000313" key="2">
    <source>
        <dbReference type="Proteomes" id="UP001172680"/>
    </source>
</evidence>